<reference evidence="2" key="1">
    <citation type="journal article" date="2020" name="mSystems">
        <title>Genome- and Community-Level Interaction Insights into Carbon Utilization and Element Cycling Functions of Hydrothermarchaeota in Hydrothermal Sediment.</title>
        <authorList>
            <person name="Zhou Z."/>
            <person name="Liu Y."/>
            <person name="Xu W."/>
            <person name="Pan J."/>
            <person name="Luo Z.H."/>
            <person name="Li M."/>
        </authorList>
    </citation>
    <scope>NUCLEOTIDE SEQUENCE [LARGE SCALE GENOMIC DNA]</scope>
    <source>
        <strain evidence="2">HyVt-570</strain>
    </source>
</reference>
<keyword evidence="1" id="KW-1133">Transmembrane helix</keyword>
<keyword evidence="1" id="KW-0812">Transmembrane</keyword>
<protein>
    <submittedName>
        <fullName evidence="2">Divergent PAP2 family protein</fullName>
    </submittedName>
</protein>
<feature type="transmembrane region" description="Helical" evidence="1">
    <location>
        <begin position="12"/>
        <end position="31"/>
    </location>
</feature>
<dbReference type="EMBL" id="DRPZ01000099">
    <property type="protein sequence ID" value="HGY09142.1"/>
    <property type="molecule type" value="Genomic_DNA"/>
</dbReference>
<feature type="transmembrane region" description="Helical" evidence="1">
    <location>
        <begin position="127"/>
        <end position="147"/>
    </location>
</feature>
<gene>
    <name evidence="2" type="ORF">ENK37_03675</name>
</gene>
<dbReference type="Proteomes" id="UP000885759">
    <property type="component" value="Unassembled WGS sequence"/>
</dbReference>
<proteinExistence type="predicted"/>
<dbReference type="InterPro" id="IPR003832">
    <property type="entry name" value="DUF212"/>
</dbReference>
<sequence length="148" mass="16144">MKELLANEVLWAAVIANVVAQSLKLVVYYLLERRWSWERLLESGGMPSSHSAMVTALATGVGLTAGLDSVAFAMALVFAMIVMYDATGIRRAAGQQAELLNDLVEELRTVLHEGFKPTPLKELLGHTYLEVLMGALLGVAVAWAYVLR</sequence>
<feature type="transmembrane region" description="Helical" evidence="1">
    <location>
        <begin position="52"/>
        <end position="81"/>
    </location>
</feature>
<evidence type="ECO:0000313" key="2">
    <source>
        <dbReference type="EMBL" id="HGY09142.1"/>
    </source>
</evidence>
<dbReference type="Pfam" id="PF02681">
    <property type="entry name" value="DUF212"/>
    <property type="match status" value="1"/>
</dbReference>
<evidence type="ECO:0000256" key="1">
    <source>
        <dbReference type="SAM" id="Phobius"/>
    </source>
</evidence>
<dbReference type="PANTHER" id="PTHR31446">
    <property type="entry name" value="ACID PHOSPHATASE/VANADIUM-DEPENDENT HALOPEROXIDASE-RELATED PROTEIN"/>
    <property type="match status" value="1"/>
</dbReference>
<name>A0A7C4VK15_9DEIN</name>
<dbReference type="AlphaFoldDB" id="A0A7C4VK15"/>
<organism evidence="2">
    <name type="scientific">Oceanithermus profundus</name>
    <dbReference type="NCBI Taxonomy" id="187137"/>
    <lineage>
        <taxon>Bacteria</taxon>
        <taxon>Thermotogati</taxon>
        <taxon>Deinococcota</taxon>
        <taxon>Deinococci</taxon>
        <taxon>Thermales</taxon>
        <taxon>Thermaceae</taxon>
        <taxon>Oceanithermus</taxon>
    </lineage>
</organism>
<keyword evidence="1" id="KW-0472">Membrane</keyword>
<comment type="caution">
    <text evidence="2">The sequence shown here is derived from an EMBL/GenBank/DDBJ whole genome shotgun (WGS) entry which is preliminary data.</text>
</comment>
<accession>A0A7C4VK15</accession>
<dbReference type="PANTHER" id="PTHR31446:SF29">
    <property type="entry name" value="ACID PHOSPHATASE_VANADIUM-DEPENDENT HALOPEROXIDASE-RELATED PROTEIN"/>
    <property type="match status" value="1"/>
</dbReference>